<proteinExistence type="predicted"/>
<name>A0ABW3CKK7_9ACTN</name>
<dbReference type="EMBL" id="JBHTIR010002657">
    <property type="protein sequence ID" value="MFD0854056.1"/>
    <property type="molecule type" value="Genomic_DNA"/>
</dbReference>
<gene>
    <name evidence="1" type="ORF">ACFQ07_17595</name>
</gene>
<evidence type="ECO:0000313" key="2">
    <source>
        <dbReference type="Proteomes" id="UP001597083"/>
    </source>
</evidence>
<accession>A0ABW3CKK7</accession>
<comment type="caution">
    <text evidence="1">The sequence shown here is derived from an EMBL/GenBank/DDBJ whole genome shotgun (WGS) entry which is preliminary data.</text>
</comment>
<keyword evidence="2" id="KW-1185">Reference proteome</keyword>
<reference evidence="2" key="1">
    <citation type="journal article" date="2019" name="Int. J. Syst. Evol. Microbiol.">
        <title>The Global Catalogue of Microorganisms (GCM) 10K type strain sequencing project: providing services to taxonomists for standard genome sequencing and annotation.</title>
        <authorList>
            <consortium name="The Broad Institute Genomics Platform"/>
            <consortium name="The Broad Institute Genome Sequencing Center for Infectious Disease"/>
            <person name="Wu L."/>
            <person name="Ma J."/>
        </authorList>
    </citation>
    <scope>NUCLEOTIDE SEQUENCE [LARGE SCALE GENOMIC DNA]</scope>
    <source>
        <strain evidence="2">JCM 31696</strain>
    </source>
</reference>
<dbReference type="Proteomes" id="UP001597083">
    <property type="component" value="Unassembled WGS sequence"/>
</dbReference>
<feature type="non-terminal residue" evidence="1">
    <location>
        <position position="1"/>
    </location>
</feature>
<sequence>ADSDLATDASDLVLRLGRLLFAAPDWRPTAKASYAVKPPDVLAPTAAEAGSIAAASLKALDACTNLAIHHRAAVQDAAMLRNSQKGHRSRQVPSQARAFLSSYQSLARQGRRTILALGNAAHALTPDATHSKGEIALILHRATSPEHTARTAPATPDFPLTITQALQGGGTVLVSKPLLVSRPEGRQRQTRP</sequence>
<protein>
    <submittedName>
        <fullName evidence="1">Uncharacterized protein</fullName>
    </submittedName>
</protein>
<organism evidence="1 2">
    <name type="scientific">Actinomadura adrarensis</name>
    <dbReference type="NCBI Taxonomy" id="1819600"/>
    <lineage>
        <taxon>Bacteria</taxon>
        <taxon>Bacillati</taxon>
        <taxon>Actinomycetota</taxon>
        <taxon>Actinomycetes</taxon>
        <taxon>Streptosporangiales</taxon>
        <taxon>Thermomonosporaceae</taxon>
        <taxon>Actinomadura</taxon>
    </lineage>
</organism>
<evidence type="ECO:0000313" key="1">
    <source>
        <dbReference type="EMBL" id="MFD0854056.1"/>
    </source>
</evidence>